<comment type="caution">
    <text evidence="1">The sequence shown here is derived from an EMBL/GenBank/DDBJ whole genome shotgun (WGS) entry which is preliminary data.</text>
</comment>
<accession>A0A9W4UMM2</accession>
<dbReference type="AlphaFoldDB" id="A0A9W4UMM2"/>
<proteinExistence type="predicted"/>
<reference evidence="1" key="1">
    <citation type="submission" date="2023-01" db="EMBL/GenBank/DDBJ databases">
        <authorList>
            <person name="Van Ghelder C."/>
            <person name="Rancurel C."/>
        </authorList>
    </citation>
    <scope>NUCLEOTIDE SEQUENCE</scope>
    <source>
        <strain evidence="1">CNCM I-4278</strain>
    </source>
</reference>
<evidence type="ECO:0000313" key="1">
    <source>
        <dbReference type="EMBL" id="CAI6338469.1"/>
    </source>
</evidence>
<protein>
    <submittedName>
        <fullName evidence="1">Uncharacterized protein</fullName>
    </submittedName>
</protein>
<gene>
    <name evidence="1" type="ORF">PDIGIT_LOCUS11597</name>
</gene>
<name>A0A9W4UMM2_9PLEO</name>
<dbReference type="EMBL" id="CAOQHR010000008">
    <property type="protein sequence ID" value="CAI6338469.1"/>
    <property type="molecule type" value="Genomic_DNA"/>
</dbReference>
<evidence type="ECO:0000313" key="2">
    <source>
        <dbReference type="Proteomes" id="UP001152607"/>
    </source>
</evidence>
<dbReference type="Proteomes" id="UP001152607">
    <property type="component" value="Unassembled WGS sequence"/>
</dbReference>
<organism evidence="1 2">
    <name type="scientific">Periconia digitata</name>
    <dbReference type="NCBI Taxonomy" id="1303443"/>
    <lineage>
        <taxon>Eukaryota</taxon>
        <taxon>Fungi</taxon>
        <taxon>Dikarya</taxon>
        <taxon>Ascomycota</taxon>
        <taxon>Pezizomycotina</taxon>
        <taxon>Dothideomycetes</taxon>
        <taxon>Pleosporomycetidae</taxon>
        <taxon>Pleosporales</taxon>
        <taxon>Massarineae</taxon>
        <taxon>Periconiaceae</taxon>
        <taxon>Periconia</taxon>
    </lineage>
</organism>
<sequence length="81" mass="9302">MQQRMMFQGWLNRCAGNSTVQDWVMAGFGRRGGRVVLLLLFIHTCKLRWRQEIATNINGIQGYVIRSLSFSVCMLLDVHGD</sequence>
<keyword evidence="2" id="KW-1185">Reference proteome</keyword>